<dbReference type="RefSeq" id="WP_405312041.1">
    <property type="nucleotide sequence ID" value="NZ_CP088155.1"/>
</dbReference>
<dbReference type="Proteomes" id="UP001622612">
    <property type="component" value="Chromosome"/>
</dbReference>
<sequence>MNTNEIILNYIHKTDDDFFVSLKRKNEGWIVKEWITRKVYFKSNFLTVRIRKYCKFVNNKWQYYNVLLDTLHKYKHIDTEIQKEITKIYLNGLTYRKIANIYSLHHTTIFNIVRKNYYQDIKLNNLKKYSVESESKNTIYISMDDTYFKAKKERNHITKIKARMINFFLLDENKKPICKNHLIILSSPKNNWTIDALVRKILFIIRFFYSNKLKIVISGDGAKWIRSLANRLKAKYILCKYHLKSKFNFIFNNSNQLKYELNQLFQKINVNLKDLIIDNLRNNNYRFILNFIINNWNDIYNAFDEKRAKLLYEFTNYIKSNLKGLEEITKDDLIYYGNTAESYVSHLIKSRINQDYSIFSLKTIIQKIVNPFNYSQNNIQIELLNL</sequence>
<protein>
    <recommendedName>
        <fullName evidence="3">Transposase</fullName>
    </recommendedName>
</protein>
<reference evidence="1" key="1">
    <citation type="submission" date="2021-11" db="EMBL/GenBank/DDBJ databases">
        <title>The first genome sequence of unculturable Mycoplasma faucium obtained by de novo assembly of metagenomic reads.</title>
        <authorList>
            <person name="Sabat A.J."/>
            <person name="Bathoorn E."/>
            <person name="Akkerboom V."/>
            <person name="Friedrich A.W."/>
        </authorList>
    </citation>
    <scope>NUCLEOTIDE SEQUENCE [LARGE SCALE GENOMIC DNA]</scope>
    <source>
        <strain evidence="1">UMCG-MFM1</strain>
    </source>
</reference>
<dbReference type="NCBIfam" id="NF046004">
    <property type="entry name" value="ICE_Mbov_0401"/>
    <property type="match status" value="1"/>
</dbReference>
<evidence type="ECO:0008006" key="3">
    <source>
        <dbReference type="Google" id="ProtNLM"/>
    </source>
</evidence>
<proteinExistence type="predicted"/>
<accession>A0ABZ2TMD0</accession>
<dbReference type="EMBL" id="CP088155">
    <property type="protein sequence ID" value="WYM97534.1"/>
    <property type="molecule type" value="Genomic_DNA"/>
</dbReference>
<organism evidence="1 2">
    <name type="scientific">Metamycoplasma faucium</name>
    <dbReference type="NCBI Taxonomy" id="56142"/>
    <lineage>
        <taxon>Bacteria</taxon>
        <taxon>Bacillati</taxon>
        <taxon>Mycoplasmatota</taxon>
        <taxon>Mycoplasmoidales</taxon>
        <taxon>Metamycoplasmataceae</taxon>
        <taxon>Metamycoplasma</taxon>
    </lineage>
</organism>
<keyword evidence="2" id="KW-1185">Reference proteome</keyword>
<name>A0ABZ2TMD0_9BACT</name>
<gene>
    <name evidence="1" type="ORF">LQ356_01365</name>
</gene>
<evidence type="ECO:0000313" key="2">
    <source>
        <dbReference type="Proteomes" id="UP001622612"/>
    </source>
</evidence>
<evidence type="ECO:0000313" key="1">
    <source>
        <dbReference type="EMBL" id="WYM97534.1"/>
    </source>
</evidence>